<accession>A0A317E418</accession>
<sequence length="67" mass="7497">MSDRAVTIEEQAERIARRVEALGWSSVPAPVNDGARRTVEKRRLLKAIEENAKAQGREPRFLLPAKG</sequence>
<organism evidence="1 2">
    <name type="scientific">Zavarzinia compransoris</name>
    <dbReference type="NCBI Taxonomy" id="1264899"/>
    <lineage>
        <taxon>Bacteria</taxon>
        <taxon>Pseudomonadati</taxon>
        <taxon>Pseudomonadota</taxon>
        <taxon>Alphaproteobacteria</taxon>
        <taxon>Rhodospirillales</taxon>
        <taxon>Zavarziniaceae</taxon>
        <taxon>Zavarzinia</taxon>
    </lineage>
</organism>
<dbReference type="AlphaFoldDB" id="A0A317E418"/>
<keyword evidence="2" id="KW-1185">Reference proteome</keyword>
<dbReference type="EMBL" id="QGLF01000002">
    <property type="protein sequence ID" value="PWR21739.1"/>
    <property type="molecule type" value="Genomic_DNA"/>
</dbReference>
<evidence type="ECO:0000313" key="1">
    <source>
        <dbReference type="EMBL" id="PWR21739.1"/>
    </source>
</evidence>
<dbReference type="Proteomes" id="UP000246077">
    <property type="component" value="Unassembled WGS sequence"/>
</dbReference>
<protein>
    <submittedName>
        <fullName evidence="1">Uncharacterized protein</fullName>
    </submittedName>
</protein>
<reference evidence="2" key="1">
    <citation type="submission" date="2018-05" db="EMBL/GenBank/DDBJ databases">
        <title>Zavarzinia sp. HR-AS.</title>
        <authorList>
            <person name="Lee Y."/>
            <person name="Jeon C.O."/>
        </authorList>
    </citation>
    <scope>NUCLEOTIDE SEQUENCE [LARGE SCALE GENOMIC DNA]</scope>
    <source>
        <strain evidence="2">DSM 1231</strain>
    </source>
</reference>
<evidence type="ECO:0000313" key="2">
    <source>
        <dbReference type="Proteomes" id="UP000246077"/>
    </source>
</evidence>
<dbReference type="RefSeq" id="WP_109920384.1">
    <property type="nucleotide sequence ID" value="NZ_QGLF01000002.1"/>
</dbReference>
<proteinExistence type="predicted"/>
<comment type="caution">
    <text evidence="1">The sequence shown here is derived from an EMBL/GenBank/DDBJ whole genome shotgun (WGS) entry which is preliminary data.</text>
</comment>
<gene>
    <name evidence="1" type="ORF">DKG75_07010</name>
</gene>
<dbReference type="OrthoDB" id="7283050at2"/>
<name>A0A317E418_9PROT</name>